<evidence type="ECO:0000256" key="1">
    <source>
        <dbReference type="SAM" id="MobiDB-lite"/>
    </source>
</evidence>
<protein>
    <submittedName>
        <fullName evidence="2">Uncharacterized protein</fullName>
    </submittedName>
</protein>
<name>A0A655D967_SALET</name>
<evidence type="ECO:0000313" key="3">
    <source>
        <dbReference type="Proteomes" id="UP000042394"/>
    </source>
</evidence>
<evidence type="ECO:0000313" key="2">
    <source>
        <dbReference type="EMBL" id="CNU49724.1"/>
    </source>
</evidence>
<sequence length="82" mass="9882">MPFHVFDHNDGVIDNDTYRQDQTKQRKRIQRKAKQVHQGKGADQRNGNRHQRNNGRPPGLQEQHHDKDDQHEGFQQRNRHRL</sequence>
<dbReference type="Proteomes" id="UP000042394">
    <property type="component" value="Unassembled WGS sequence"/>
</dbReference>
<feature type="compositionally biased region" description="Basic residues" evidence="1">
    <location>
        <begin position="25"/>
        <end position="37"/>
    </location>
</feature>
<dbReference type="EMBL" id="CQPD01000028">
    <property type="protein sequence ID" value="CNU49724.1"/>
    <property type="molecule type" value="Genomic_DNA"/>
</dbReference>
<dbReference type="AlphaFoldDB" id="A0A655D967"/>
<reference evidence="2 3" key="1">
    <citation type="submission" date="2015-03" db="EMBL/GenBank/DDBJ databases">
        <authorList>
            <consortium name="Pathogen Informatics"/>
        </authorList>
    </citation>
    <scope>NUCLEOTIDE SEQUENCE [LARGE SCALE GENOMIC DNA]</scope>
    <source>
        <strain evidence="2 3">D4891</strain>
    </source>
</reference>
<feature type="region of interest" description="Disordered" evidence="1">
    <location>
        <begin position="1"/>
        <end position="82"/>
    </location>
</feature>
<dbReference type="AntiFam" id="ANF00143">
    <property type="entry name" value="Shadow ORF (opposite mdtB)"/>
</dbReference>
<feature type="compositionally biased region" description="Basic and acidic residues" evidence="1">
    <location>
        <begin position="1"/>
        <end position="24"/>
    </location>
</feature>
<proteinExistence type="predicted"/>
<organism evidence="2 3">
    <name type="scientific">Salmonella enterica subsp. enterica serovar Bovismorbificans</name>
    <dbReference type="NCBI Taxonomy" id="58097"/>
    <lineage>
        <taxon>Bacteria</taxon>
        <taxon>Pseudomonadati</taxon>
        <taxon>Pseudomonadota</taxon>
        <taxon>Gammaproteobacteria</taxon>
        <taxon>Enterobacterales</taxon>
        <taxon>Enterobacteriaceae</taxon>
        <taxon>Salmonella</taxon>
    </lineage>
</organism>
<feature type="compositionally biased region" description="Basic and acidic residues" evidence="1">
    <location>
        <begin position="62"/>
        <end position="74"/>
    </location>
</feature>
<accession>A0A655D967</accession>
<gene>
    <name evidence="2" type="ORF">ERS008207_02834</name>
</gene>